<proteinExistence type="predicted"/>
<keyword evidence="5" id="KW-0472">Membrane</keyword>
<dbReference type="SMART" id="SM00215">
    <property type="entry name" value="VWC_out"/>
    <property type="match status" value="6"/>
</dbReference>
<dbReference type="SMART" id="SM00181">
    <property type="entry name" value="EGF"/>
    <property type="match status" value="8"/>
</dbReference>
<protein>
    <submittedName>
        <fullName evidence="9">IgGFc-binding protein</fullName>
    </submittedName>
</protein>
<dbReference type="Gene3D" id="2.10.70.10">
    <property type="entry name" value="Complement Module, domain 1"/>
    <property type="match status" value="1"/>
</dbReference>
<dbReference type="SMART" id="SM00214">
    <property type="entry name" value="VWC"/>
    <property type="match status" value="13"/>
</dbReference>
<evidence type="ECO:0000256" key="1">
    <source>
        <dbReference type="ARBA" id="ARBA00004236"/>
    </source>
</evidence>
<gene>
    <name evidence="9" type="ORF">H671_4g13036</name>
</gene>
<feature type="domain" description="VWFD" evidence="8">
    <location>
        <begin position="1499"/>
        <end position="1678"/>
    </location>
</feature>
<dbReference type="GO" id="GO:0005886">
    <property type="term" value="C:plasma membrane"/>
    <property type="evidence" value="ECO:0007669"/>
    <property type="project" value="UniProtKB-SubCell"/>
</dbReference>
<evidence type="ECO:0000313" key="10">
    <source>
        <dbReference type="Proteomes" id="UP000030759"/>
    </source>
</evidence>
<name>A0A061I848_CRIGR</name>
<dbReference type="Proteomes" id="UP000030759">
    <property type="component" value="Unassembled WGS sequence"/>
</dbReference>
<evidence type="ECO:0000256" key="3">
    <source>
        <dbReference type="ARBA" id="ARBA00022729"/>
    </source>
</evidence>
<accession>A0A061I848</accession>
<organism evidence="9 10">
    <name type="scientific">Cricetulus griseus</name>
    <name type="common">Chinese hamster</name>
    <name type="synonym">Cricetulus barabensis griseus</name>
    <dbReference type="NCBI Taxonomy" id="10029"/>
    <lineage>
        <taxon>Eukaryota</taxon>
        <taxon>Metazoa</taxon>
        <taxon>Chordata</taxon>
        <taxon>Craniata</taxon>
        <taxon>Vertebrata</taxon>
        <taxon>Euteleostomi</taxon>
        <taxon>Mammalia</taxon>
        <taxon>Eutheria</taxon>
        <taxon>Euarchontoglires</taxon>
        <taxon>Glires</taxon>
        <taxon>Rodentia</taxon>
        <taxon>Myomorpha</taxon>
        <taxon>Muroidea</taxon>
        <taxon>Cricetidae</taxon>
        <taxon>Cricetinae</taxon>
        <taxon>Cricetulus</taxon>
    </lineage>
</organism>
<dbReference type="FunFam" id="2.10.25.10:FF:000055">
    <property type="entry name" value="alpha-tectorin isoform X1"/>
    <property type="match status" value="13"/>
</dbReference>
<dbReference type="InterPro" id="IPR014853">
    <property type="entry name" value="VWF/SSPO/ZAN-like_Cys-rich_dom"/>
</dbReference>
<keyword evidence="4" id="KW-0677">Repeat</keyword>
<evidence type="ECO:0000256" key="5">
    <source>
        <dbReference type="ARBA" id="ARBA00023136"/>
    </source>
</evidence>
<evidence type="ECO:0000256" key="2">
    <source>
        <dbReference type="ARBA" id="ARBA00022475"/>
    </source>
</evidence>
<evidence type="ECO:0000259" key="8">
    <source>
        <dbReference type="PROSITE" id="PS51233"/>
    </source>
</evidence>
<comment type="subcellular location">
    <subcellularLocation>
        <location evidence="1">Cell membrane</location>
    </subcellularLocation>
</comment>
<dbReference type="InterPro" id="IPR036084">
    <property type="entry name" value="Ser_inhib-like_sf"/>
</dbReference>
<reference evidence="10" key="1">
    <citation type="journal article" date="2013" name="Nat. Biotechnol.">
        <title>Chinese hamster genome sequenced from sorted chromosomes.</title>
        <authorList>
            <person name="Brinkrolf K."/>
            <person name="Rupp O."/>
            <person name="Laux H."/>
            <person name="Kollin F."/>
            <person name="Ernst W."/>
            <person name="Linke B."/>
            <person name="Kofler R."/>
            <person name="Romand S."/>
            <person name="Hesse F."/>
            <person name="Budach W.E."/>
            <person name="Galosy S."/>
            <person name="Muller D."/>
            <person name="Noll T."/>
            <person name="Wienberg J."/>
            <person name="Jostock T."/>
            <person name="Leonard M."/>
            <person name="Grillari J."/>
            <person name="Tauch A."/>
            <person name="Goesmann A."/>
            <person name="Helk B."/>
            <person name="Mott J.E."/>
            <person name="Puhler A."/>
            <person name="Borth N."/>
        </authorList>
    </citation>
    <scope>NUCLEOTIDE SEQUENCE [LARGE SCALE GENOMIC DNA]</scope>
    <source>
        <strain evidence="10">17A/GY</strain>
    </source>
</reference>
<evidence type="ECO:0000256" key="7">
    <source>
        <dbReference type="ARBA" id="ARBA00023180"/>
    </source>
</evidence>
<dbReference type="InterPro" id="IPR052749">
    <property type="entry name" value="Alpha-tectorin"/>
</dbReference>
<evidence type="ECO:0000256" key="6">
    <source>
        <dbReference type="ARBA" id="ARBA00023157"/>
    </source>
</evidence>
<dbReference type="PANTHER" id="PTHR46160:SF9">
    <property type="entry name" value="PROTEIN PRY2-RELATED"/>
    <property type="match status" value="1"/>
</dbReference>
<dbReference type="SMART" id="SM00274">
    <property type="entry name" value="FOLN"/>
    <property type="match status" value="10"/>
</dbReference>
<dbReference type="InterPro" id="IPR025615">
    <property type="entry name" value="TILa_dom"/>
</dbReference>
<dbReference type="EMBL" id="KE675637">
    <property type="protein sequence ID" value="ERE74948.1"/>
    <property type="molecule type" value="Genomic_DNA"/>
</dbReference>
<keyword evidence="6" id="KW-1015">Disulfide bond</keyword>
<dbReference type="Pfam" id="PF12714">
    <property type="entry name" value="TILa"/>
    <property type="match status" value="14"/>
</dbReference>
<dbReference type="PROSITE" id="PS51233">
    <property type="entry name" value="VWFD"/>
    <property type="match status" value="1"/>
</dbReference>
<dbReference type="InterPro" id="IPR003645">
    <property type="entry name" value="Fol_N"/>
</dbReference>
<dbReference type="Gene3D" id="2.10.25.10">
    <property type="entry name" value="Laminin"/>
    <property type="match status" value="13"/>
</dbReference>
<keyword evidence="3" id="KW-0732">Signal</keyword>
<evidence type="ECO:0000313" key="9">
    <source>
        <dbReference type="EMBL" id="ERE74948.1"/>
    </source>
</evidence>
<dbReference type="PANTHER" id="PTHR46160">
    <property type="entry name" value="ALPHA-TECTORIN-RELATED"/>
    <property type="match status" value="1"/>
</dbReference>
<dbReference type="Pfam" id="PF01826">
    <property type="entry name" value="TIL"/>
    <property type="match status" value="12"/>
</dbReference>
<dbReference type="Pfam" id="PF00094">
    <property type="entry name" value="VWD"/>
    <property type="match status" value="1"/>
</dbReference>
<dbReference type="InterPro" id="IPR000742">
    <property type="entry name" value="EGF"/>
</dbReference>
<evidence type="ECO:0000256" key="4">
    <source>
        <dbReference type="ARBA" id="ARBA00022737"/>
    </source>
</evidence>
<keyword evidence="7" id="KW-0325">Glycoprotein</keyword>
<keyword evidence="2" id="KW-1003">Cell membrane</keyword>
<feature type="non-terminal residue" evidence="9">
    <location>
        <position position="1"/>
    </location>
</feature>
<dbReference type="CDD" id="cd19941">
    <property type="entry name" value="TIL"/>
    <property type="match status" value="13"/>
</dbReference>
<dbReference type="InterPro" id="IPR001846">
    <property type="entry name" value="VWF_type-D"/>
</dbReference>
<dbReference type="SMART" id="SM00216">
    <property type="entry name" value="VWD"/>
    <property type="match status" value="1"/>
</dbReference>
<dbReference type="InterPro" id="IPR001007">
    <property type="entry name" value="VWF_dom"/>
</dbReference>
<sequence>LRTECGCKDAQGVLIPANKTWINRGCTQSCTCSGGAILCRKFQCPPETYCKDIEDGNSNCTKITLQCPAHSQYTDCLPSCQPSCSDPDGRCVGSGTKGPSTCKEGCACQPGYVLDNDKCMLRIQCGCKDAQGVLIPADKTWINRGCTQSCICMGGVIQCQKFHCPSETYCKNTEDGNSNCAKISKGAVGNGEALQCPDHSLFTDCLPSCLPSCLDPEGLCKETSPKAPSTCKEGCVCEPGLVLQKDTCVLKTECGCKDARGTFIPAGKTWTSKGCTQSCACTEALQCPAHTHFTSCLPSCLPSCSDPGGLCKGTSPKAPATCKEGCICQPDHVLHNDKCILRIQCDCKDAHGALIPGGKTWVSRGCTQSCTCTGGIIQCQSFQCPPETYCKNSNDDSSNCVKIPLQCPANSQYTDCLPRCPPTCLDPEGHCEGTGPTGPSTCKEGCVCQPGYVIDKDKCVLRMQCDCKDAHGVLIPAGKTWTSRGCTQNCACAGGAIQCQNFQCPSGTYCKDSSDGNSNCAKISKGVMGEALQCPAHSQFTSCLPSCPPSCAILDGHCEEASSKVPTTCKEGCICRPGYLLNNDKCVLRIQCSCNDGHGGLIPAGKTWINEDCTETCNCMGGTIQCRNFQCPPGTYCKNNNDDSRNCAKISKGALGGALQCPAHSRYTNCLPPCLPSCANLDGLCGVTISKVSSTCKEGCICQPGYVLNNNKCVLQIHCGCKNAQGDLIPAGKTWTSRGCTQSCTCVGGAVQCHNFNCPSGTQCQDDQDGNSSCAKITLQCPTHSRYTNCLPSCLPSCADPEGLCGGTSPKAPSTCKEGCVCRAGFVLHNNKCVLRIQCACKDAHGVLIPADKTWISKGCTQNCTCLAGNIRCRDFHCPSGTRCKDNGDGSSNCAKVVLECPDNSHHTNCLPSCIPSCSNLNEHCEVEGLRAPSICKEGCLCQPGFVLNKDKCIPRIQCGCKDSQGTPILAGKTWISTGCSQKCTCVEGLVHCHDFKCPAGTQCQDIEEGSSNCVENTVQCPAHSRYTNCLPSCLPSCSDPGGLCKGTSPKASSCKEGCICQFGYVLHKDKCVPKAQCSCKDAQGNLILVGKTWISSGCTQSCSCIDGDIKCNDFNCPSGTHCQHSDDGSSNCASNTFQCPAHSRFTNCLPSCLPSCLDPDAHCKGTSPKDPAVCKAGCLCQSGYVLSNDKCILRIQCGCKDAQGALIPEGKTWISRGCIQSCACKGGAVQCRDFKCPAESHCQLYEDGSSSCVTSALKCPAHSFYTNCLPSCLPSCLDPEGLCKGSSPKAPSTCKEGCVCRSGYVLQNNKCMLRIHCACKLSQGNLIQTGQSWISSDCTQICACKGGLFQCQSFQCPSGTQCKVYEDGSSNCVSKTLQCPAHSLYTDCLPSCLPSCSNPNGLCEGISTKAPSTCKEGCVCRPGFLFSDNKCVLKDQCGCKDAQGDSIPAGKTWISSGCTQSCTCVAGAVQCRNFVCPTGSHCQHSDDGSSNCAVNKLEKCTAFGDPYYHTFDGFDYRFPGRMNYYLIKTVDKLPEGIEPLVTEGRNKISSKGSPALHEVTTIVYGYKIQLQKGLVVLVNDQKVAIPYSPNHHLRVILRAQRLFLITDFEMVVDFDGKQTAVISLPTVYRGLIRGLCGNYDKNQANDFMLPNGMLTSNINAFGNSWEVKVVEVLFRSPRALPDDGGGEEPELLRSECSPEQTALTSSTQACRVLMDPQGPFAACHQIVSPEPFEQHCMSDMCSSWKTKDEEELRCRVLSGYAILCQEAGVNMTGWRDQTHCVPSFVRPQGQPALDYACIPAAMTCPANTVYQSCMTPCPASCAKFVTPKVCDGPCVEGCAAIPGYIYSDTQSLPVTHCGCSTNGTYYKLGDSFVTDDCSQHCTCASQGILQCEPYGCRAGESCTVANFTRGCFRANDSSPITIKPPPAVDMCPKSVNTELDLPLSPGLFFPLKEL</sequence>
<dbReference type="SMART" id="SM00832">
    <property type="entry name" value="C8"/>
    <property type="match status" value="1"/>
</dbReference>
<dbReference type="InterPro" id="IPR002919">
    <property type="entry name" value="TIL_dom"/>
</dbReference>
<dbReference type="SUPFAM" id="SSF57567">
    <property type="entry name" value="Serine protease inhibitors"/>
    <property type="match status" value="13"/>
</dbReference>